<evidence type="ECO:0000259" key="12">
    <source>
        <dbReference type="PROSITE" id="PS50109"/>
    </source>
</evidence>
<dbReference type="SUPFAM" id="SSF47384">
    <property type="entry name" value="Homodimeric domain of signal transducing histidine kinase"/>
    <property type="match status" value="1"/>
</dbReference>
<feature type="transmembrane region" description="Helical" evidence="11">
    <location>
        <begin position="45"/>
        <end position="68"/>
    </location>
</feature>
<dbReference type="Proteomes" id="UP000217209">
    <property type="component" value="Chromosome"/>
</dbReference>
<dbReference type="InterPro" id="IPR003594">
    <property type="entry name" value="HATPase_dom"/>
</dbReference>
<keyword evidence="7 14" id="KW-0418">Kinase</keyword>
<evidence type="ECO:0000256" key="8">
    <source>
        <dbReference type="ARBA" id="ARBA00022989"/>
    </source>
</evidence>
<dbReference type="CDD" id="cd00082">
    <property type="entry name" value="HisKA"/>
    <property type="match status" value="1"/>
</dbReference>
<dbReference type="Gene3D" id="3.30.565.10">
    <property type="entry name" value="Histidine kinase-like ATPase, C-terminal domain"/>
    <property type="match status" value="1"/>
</dbReference>
<evidence type="ECO:0000256" key="4">
    <source>
        <dbReference type="ARBA" id="ARBA00022553"/>
    </source>
</evidence>
<protein>
    <recommendedName>
        <fullName evidence="3">histidine kinase</fullName>
        <ecNumber evidence="3">2.7.13.3</ecNumber>
    </recommendedName>
</protein>
<dbReference type="GO" id="GO:0000155">
    <property type="term" value="F:phosphorelay sensor kinase activity"/>
    <property type="evidence" value="ECO:0007669"/>
    <property type="project" value="InterPro"/>
</dbReference>
<comment type="subcellular location">
    <subcellularLocation>
        <location evidence="2">Cell membrane</location>
    </subcellularLocation>
</comment>
<evidence type="ECO:0000256" key="5">
    <source>
        <dbReference type="ARBA" id="ARBA00022679"/>
    </source>
</evidence>
<dbReference type="InterPro" id="IPR036097">
    <property type="entry name" value="HisK_dim/P_sf"/>
</dbReference>
<evidence type="ECO:0000256" key="11">
    <source>
        <dbReference type="SAM" id="Phobius"/>
    </source>
</evidence>
<reference evidence="14 15" key="1">
    <citation type="submission" date="2016-12" db="EMBL/GenBank/DDBJ databases">
        <authorList>
            <person name="Song W.-J."/>
            <person name="Kurnit D.M."/>
        </authorList>
    </citation>
    <scope>NUCLEOTIDE SEQUENCE [LARGE SCALE GENOMIC DNA]</scope>
    <source>
        <strain evidence="14 15">DSM 30827</strain>
    </source>
</reference>
<dbReference type="InterPro" id="IPR003660">
    <property type="entry name" value="HAMP_dom"/>
</dbReference>
<sequence>MILRQSAENYTRDKHARLDNSSDNADAEFHPASFFGLGLTTRQQLAFLAGAMVVVTVLLTFTVGTWAVSSARLSRLDSELSSKAFVEMTELREDGLADPDAIRQEVWRFKTHNPFVRIAVSPAGSEGFYGDPVPVGGEFAPLSNGDELSTRTLGSERVVVRRSQEGEYVALSQMIDPYGQLVGSLGAGLLIISGLGALLAWGLGNLVVAAGLRPLQRLQRAAEGVTRTGKLRMLPVDGDDEWAQVSASYNDMLRTIQDSRTRQAQLVADAGHELKTPLTSMRTNIELLNMLYSSGRQDQISQEDLADLQHDVIAQMEEMSSLITDLVDLAREDAPGTVSEEFRLDEVIEEALERGRRRRPDVQFRYRADPWIMRGDRAAMVRAPLNIIDNALKWSPPGGTVRISLRAATRRAVLIVDDSGPGIPPEERDKVFQRFYRATETRSTPGSGLGLAITHQVLERHKAKVFVEESDDGGARFRVVFPGRVPSDLELAGGVDSAAEVPDASVDL</sequence>
<dbReference type="Pfam" id="PF02518">
    <property type="entry name" value="HATPase_c"/>
    <property type="match status" value="1"/>
</dbReference>
<dbReference type="RefSeq" id="WP_095659532.1">
    <property type="nucleotide sequence ID" value="NZ_BAAAKB010000006.1"/>
</dbReference>
<evidence type="ECO:0000256" key="3">
    <source>
        <dbReference type="ARBA" id="ARBA00012438"/>
    </source>
</evidence>
<evidence type="ECO:0000256" key="7">
    <source>
        <dbReference type="ARBA" id="ARBA00022777"/>
    </source>
</evidence>
<feature type="transmembrane region" description="Helical" evidence="11">
    <location>
        <begin position="187"/>
        <end position="212"/>
    </location>
</feature>
<dbReference type="OrthoDB" id="9786919at2"/>
<name>A0A1Q2HV63_9CORY</name>
<dbReference type="InterPro" id="IPR003661">
    <property type="entry name" value="HisK_dim/P_dom"/>
</dbReference>
<dbReference type="InterPro" id="IPR004358">
    <property type="entry name" value="Sig_transdc_His_kin-like_C"/>
</dbReference>
<keyword evidence="5 14" id="KW-0808">Transferase</keyword>
<organism evidence="14 15">
    <name type="scientific">Corynebacterium glaucum</name>
    <dbReference type="NCBI Taxonomy" id="187491"/>
    <lineage>
        <taxon>Bacteria</taxon>
        <taxon>Bacillati</taxon>
        <taxon>Actinomycetota</taxon>
        <taxon>Actinomycetes</taxon>
        <taxon>Mycobacteriales</taxon>
        <taxon>Corynebacteriaceae</taxon>
        <taxon>Corynebacterium</taxon>
    </lineage>
</organism>
<evidence type="ECO:0000256" key="6">
    <source>
        <dbReference type="ARBA" id="ARBA00022692"/>
    </source>
</evidence>
<dbReference type="SMART" id="SM00304">
    <property type="entry name" value="HAMP"/>
    <property type="match status" value="1"/>
</dbReference>
<dbReference type="EMBL" id="CP019688">
    <property type="protein sequence ID" value="AQQ14733.1"/>
    <property type="molecule type" value="Genomic_DNA"/>
</dbReference>
<proteinExistence type="predicted"/>
<evidence type="ECO:0000313" key="15">
    <source>
        <dbReference type="Proteomes" id="UP000217209"/>
    </source>
</evidence>
<dbReference type="PRINTS" id="PR00344">
    <property type="entry name" value="BCTRLSENSOR"/>
</dbReference>
<dbReference type="KEGG" id="cgv:CGLAU_03780"/>
<keyword evidence="4" id="KW-0597">Phosphoprotein</keyword>
<dbReference type="InterPro" id="IPR005467">
    <property type="entry name" value="His_kinase_dom"/>
</dbReference>
<keyword evidence="8 11" id="KW-1133">Transmembrane helix</keyword>
<dbReference type="PROSITE" id="PS50885">
    <property type="entry name" value="HAMP"/>
    <property type="match status" value="1"/>
</dbReference>
<dbReference type="SMART" id="SM00388">
    <property type="entry name" value="HisKA"/>
    <property type="match status" value="1"/>
</dbReference>
<feature type="domain" description="Histidine kinase" evidence="12">
    <location>
        <begin position="269"/>
        <end position="485"/>
    </location>
</feature>
<dbReference type="InterPro" id="IPR036890">
    <property type="entry name" value="HATPase_C_sf"/>
</dbReference>
<dbReference type="PANTHER" id="PTHR45436:SF5">
    <property type="entry name" value="SENSOR HISTIDINE KINASE TRCS"/>
    <property type="match status" value="1"/>
</dbReference>
<evidence type="ECO:0000256" key="1">
    <source>
        <dbReference type="ARBA" id="ARBA00000085"/>
    </source>
</evidence>
<dbReference type="Gene3D" id="1.10.287.130">
    <property type="match status" value="1"/>
</dbReference>
<dbReference type="Pfam" id="PF00512">
    <property type="entry name" value="HisKA"/>
    <property type="match status" value="1"/>
</dbReference>
<dbReference type="PROSITE" id="PS50109">
    <property type="entry name" value="HIS_KIN"/>
    <property type="match status" value="1"/>
</dbReference>
<dbReference type="AlphaFoldDB" id="A0A1Q2HV63"/>
<dbReference type="CDD" id="cd00075">
    <property type="entry name" value="HATPase"/>
    <property type="match status" value="1"/>
</dbReference>
<evidence type="ECO:0000256" key="9">
    <source>
        <dbReference type="ARBA" id="ARBA00023012"/>
    </source>
</evidence>
<keyword evidence="10 11" id="KW-0472">Membrane</keyword>
<keyword evidence="6 11" id="KW-0812">Transmembrane</keyword>
<dbReference type="EC" id="2.7.13.3" evidence="3"/>
<dbReference type="PANTHER" id="PTHR45436">
    <property type="entry name" value="SENSOR HISTIDINE KINASE YKOH"/>
    <property type="match status" value="1"/>
</dbReference>
<accession>A0A1Q2HV63</accession>
<dbReference type="SUPFAM" id="SSF55874">
    <property type="entry name" value="ATPase domain of HSP90 chaperone/DNA topoisomerase II/histidine kinase"/>
    <property type="match status" value="1"/>
</dbReference>
<dbReference type="GO" id="GO:0005886">
    <property type="term" value="C:plasma membrane"/>
    <property type="evidence" value="ECO:0007669"/>
    <property type="project" value="UniProtKB-SubCell"/>
</dbReference>
<keyword evidence="9" id="KW-0902">Two-component regulatory system</keyword>
<evidence type="ECO:0000256" key="10">
    <source>
        <dbReference type="ARBA" id="ARBA00023136"/>
    </source>
</evidence>
<evidence type="ECO:0000313" key="14">
    <source>
        <dbReference type="EMBL" id="AQQ14733.1"/>
    </source>
</evidence>
<evidence type="ECO:0000256" key="2">
    <source>
        <dbReference type="ARBA" id="ARBA00004236"/>
    </source>
</evidence>
<dbReference type="Gene3D" id="6.10.340.10">
    <property type="match status" value="1"/>
</dbReference>
<keyword evidence="15" id="KW-1185">Reference proteome</keyword>
<dbReference type="SMART" id="SM00387">
    <property type="entry name" value="HATPase_c"/>
    <property type="match status" value="1"/>
</dbReference>
<gene>
    <name evidence="14" type="primary">mprB</name>
    <name evidence="14" type="ORF">CGLAU_03780</name>
</gene>
<dbReference type="InterPro" id="IPR050428">
    <property type="entry name" value="TCS_sensor_his_kinase"/>
</dbReference>
<feature type="domain" description="HAMP" evidence="13">
    <location>
        <begin position="209"/>
        <end position="261"/>
    </location>
</feature>
<comment type="catalytic activity">
    <reaction evidence="1">
        <text>ATP + protein L-histidine = ADP + protein N-phospho-L-histidine.</text>
        <dbReference type="EC" id="2.7.13.3"/>
    </reaction>
</comment>
<evidence type="ECO:0000259" key="13">
    <source>
        <dbReference type="PROSITE" id="PS50885"/>
    </source>
</evidence>